<feature type="domain" description="SEA" evidence="5">
    <location>
        <begin position="1190"/>
        <end position="1304"/>
    </location>
</feature>
<proteinExistence type="predicted"/>
<dbReference type="InterPro" id="IPR000082">
    <property type="entry name" value="SEA_dom"/>
</dbReference>
<dbReference type="OMA" id="PKHCGYS"/>
<dbReference type="Gene3D" id="3.30.70.960">
    <property type="entry name" value="SEA domain"/>
    <property type="match status" value="1"/>
</dbReference>
<evidence type="ECO:0000313" key="9">
    <source>
        <dbReference type="RefSeq" id="XP_035690065.1"/>
    </source>
</evidence>
<organism evidence="8 9">
    <name type="scientific">Branchiostoma floridae</name>
    <name type="common">Florida lancelet</name>
    <name type="synonym">Amphioxus</name>
    <dbReference type="NCBI Taxonomy" id="7739"/>
    <lineage>
        <taxon>Eukaryota</taxon>
        <taxon>Metazoa</taxon>
        <taxon>Chordata</taxon>
        <taxon>Cephalochordata</taxon>
        <taxon>Leptocardii</taxon>
        <taxon>Amphioxiformes</taxon>
        <taxon>Branchiostomatidae</taxon>
        <taxon>Branchiostoma</taxon>
    </lineage>
</organism>
<dbReference type="PANTHER" id="PTHR22801">
    <property type="entry name" value="LITHOSTATHINE"/>
    <property type="match status" value="1"/>
</dbReference>
<feature type="compositionally biased region" description="Polar residues" evidence="2">
    <location>
        <begin position="774"/>
        <end position="792"/>
    </location>
</feature>
<dbReference type="PROSITE" id="PS50026">
    <property type="entry name" value="EGF_3"/>
    <property type="match status" value="1"/>
</dbReference>
<keyword evidence="3" id="KW-1133">Transmembrane helix</keyword>
<protein>
    <submittedName>
        <fullName evidence="9">Mucin-2-like</fullName>
    </submittedName>
</protein>
<dbReference type="SUPFAM" id="SSF56436">
    <property type="entry name" value="C-type lectin-like"/>
    <property type="match status" value="4"/>
</dbReference>
<dbReference type="Proteomes" id="UP000001554">
    <property type="component" value="Chromosome 1"/>
</dbReference>
<feature type="compositionally biased region" description="Low complexity" evidence="2">
    <location>
        <begin position="862"/>
        <end position="922"/>
    </location>
</feature>
<evidence type="ECO:0000256" key="2">
    <source>
        <dbReference type="SAM" id="MobiDB-lite"/>
    </source>
</evidence>
<reference evidence="8" key="1">
    <citation type="journal article" date="2020" name="Nat. Ecol. Evol.">
        <title>Deeply conserved synteny resolves early events in vertebrate evolution.</title>
        <authorList>
            <person name="Simakov O."/>
            <person name="Marletaz F."/>
            <person name="Yue J.X."/>
            <person name="O'Connell B."/>
            <person name="Jenkins J."/>
            <person name="Brandt A."/>
            <person name="Calef R."/>
            <person name="Tung C.H."/>
            <person name="Huang T.K."/>
            <person name="Schmutz J."/>
            <person name="Satoh N."/>
            <person name="Yu J.K."/>
            <person name="Putnam N.H."/>
            <person name="Green R.E."/>
            <person name="Rokhsar D.S."/>
        </authorList>
    </citation>
    <scope>NUCLEOTIDE SEQUENCE [LARGE SCALE GENOMIC DNA]</scope>
    <source>
        <strain evidence="8">S238N-H82</strain>
    </source>
</reference>
<feature type="signal peptide" evidence="4">
    <location>
        <begin position="1"/>
        <end position="24"/>
    </location>
</feature>
<feature type="compositionally biased region" description="Low complexity" evidence="2">
    <location>
        <begin position="793"/>
        <end position="854"/>
    </location>
</feature>
<keyword evidence="1" id="KW-1015">Disulfide bond</keyword>
<feature type="disulfide bond" evidence="1">
    <location>
        <begin position="1152"/>
        <end position="1162"/>
    </location>
</feature>
<dbReference type="InterPro" id="IPR001304">
    <property type="entry name" value="C-type_lectin-like"/>
</dbReference>
<dbReference type="InterPro" id="IPR016186">
    <property type="entry name" value="C-type_lectin-like/link_sf"/>
</dbReference>
<dbReference type="OrthoDB" id="9909831at2759"/>
<feature type="compositionally biased region" description="Low complexity" evidence="2">
    <location>
        <begin position="1032"/>
        <end position="1092"/>
    </location>
</feature>
<feature type="compositionally biased region" description="Polar residues" evidence="2">
    <location>
        <begin position="360"/>
        <end position="381"/>
    </location>
</feature>
<evidence type="ECO:0000313" key="8">
    <source>
        <dbReference type="Proteomes" id="UP000001554"/>
    </source>
</evidence>
<dbReference type="InterPro" id="IPR036364">
    <property type="entry name" value="SEA_dom_sf"/>
</dbReference>
<dbReference type="InterPro" id="IPR016187">
    <property type="entry name" value="CTDL_fold"/>
</dbReference>
<keyword evidence="3" id="KW-0812">Transmembrane</keyword>
<dbReference type="RefSeq" id="XP_035690065.1">
    <property type="nucleotide sequence ID" value="XM_035834172.1"/>
</dbReference>
<dbReference type="InterPro" id="IPR000742">
    <property type="entry name" value="EGF"/>
</dbReference>
<dbReference type="PROSITE" id="PS50041">
    <property type="entry name" value="C_TYPE_LECTIN_2"/>
    <property type="match status" value="4"/>
</dbReference>
<evidence type="ECO:0000259" key="5">
    <source>
        <dbReference type="PROSITE" id="PS50024"/>
    </source>
</evidence>
<feature type="compositionally biased region" description="Low complexity" evidence="2">
    <location>
        <begin position="964"/>
        <end position="983"/>
    </location>
</feature>
<evidence type="ECO:0000256" key="3">
    <source>
        <dbReference type="SAM" id="Phobius"/>
    </source>
</evidence>
<dbReference type="Gene3D" id="3.10.100.10">
    <property type="entry name" value="Mannose-Binding Protein A, subunit A"/>
    <property type="match status" value="4"/>
</dbReference>
<gene>
    <name evidence="9" type="primary">LOC118425361</name>
</gene>
<keyword evidence="4" id="KW-0732">Signal</keyword>
<keyword evidence="8" id="KW-1185">Reference proteome</keyword>
<sequence>MFVARLCYLLRILLLLVEVTLSEACIQHSRVTHSEVYNGICYTFGNVRENFNTYVNTDCAAVGGTPALITNNDIQTFLSETISGNAALNTSTFWIGLEYMDNEQRWAYTDQARTSLPGGYNEWAKGEEPENAAPPKTCVLLLPERGHRWGIRDCGKPKLGLCQIPVPSPSPSSSALAHTASTTLPQPVATFPPGCAPNPELAASAEYNGICYIFSARPTDYRTYLLTDCPKFGATPVLVTNNQIHQFLVSQLKQYPQFDGKHFWIGLIHHPDHDHWIYAEESLTPLPDDFNEWAPDQNVTHVSVPNNCATMSVAHNYSWVLENCRATTPHYICQIGPSTTIAPTTSRTSTVITSIGRTTPSRSVSTFPPGSTVRTTPSRSAPTFPPGCAPYPELAASAEYSGTCYILSARPTDYRTYLKTDCQQFNATPVLVTNNQIHQFLVSQLKQYPQFDGKHFWIGLIHHPDHNHWVYAEESLTPLPDDFNEWAPDQNVTHVSVPNNCATMSAAHNYSWVLENCRATTPHYICQIGPSTTIAPTTTRTSTVISASTTIAPTTTRTPTVISSTVRTTPSRPVPTFPPGCAPYPELAASAEYSGTCYIFSARPTDYRAYLKTDCQQFNATPVLVTNNQIHQFLVSQLIQYPQFDGKHFWIGLLHHPDHNHWVYAEESLTPLPDYFNEWAPDQNVTHVSVPNNCATMSAAHNYSWVLEDCRATTPHYICQIGPTTTTAHITTRVTTSTVAVTSSFINTTSRKIPPSPSSTPTPLATTTAVATSKIVTSSASPSPTPLMGTNVSSPTQTPPELSTSLPTTRPRSTTKIVTQSPSPSPTPLVTTTSKPSTPLPTTRPKSTTKAITPSPSPSPTPLVTTTSKPSTPLPTTRPKSTTKAITPSPSPSITPLVTTTSKSSTPLPTTRPKSTTKTVTPSPSPSPTPLVTTTSKPSTPLPTTRPKSTTKTITPSPSPSPTPLVTTTSKPSTPLPTTRPKSATNAITPSPSPSITQLATTTFKPSTPLATTRPKSTTKTVTPSPSPSPTPLVTTTSKPSTPLPTTKPKSTTKTVTQSPSPSPTPLVTTTFKPSTPLPTTRPKSTTKTVTPSPRPSPTPLVTTTSKPSTPLPTTRPTSTTKAITTSPSPSTAPLVTTSVMATVAATAFHICSEVCHRYASCEIAISPSGNCVCDPGYLGNGTSCRPDPGSKELHFEQLLPGRQFTNALRNRTSPEFRRLAFLLKKQISTYLENSTFRDDFVGITVLEFRNGSVLADFVVHINRTSNVNESHIKDAFTQGIRNNPGSNVLSFDPADLCYKSGGETSYCSSVKQVNPTEAVPATTDQMLSGAVIAGIALAALAVVLVIAAIFTVWTRQNRRKKKYDSRLEAKNPWWENSRPTVEARSLSRRSGTSMIVNDYGFKYY</sequence>
<dbReference type="SUPFAM" id="SSF82671">
    <property type="entry name" value="SEA domain"/>
    <property type="match status" value="1"/>
</dbReference>
<dbReference type="GO" id="GO:0071944">
    <property type="term" value="C:cell periphery"/>
    <property type="evidence" value="ECO:0007669"/>
    <property type="project" value="UniProtKB-ARBA"/>
</dbReference>
<evidence type="ECO:0000259" key="7">
    <source>
        <dbReference type="PROSITE" id="PS50041"/>
    </source>
</evidence>
<comment type="caution">
    <text evidence="1">Lacks conserved residue(s) required for the propagation of feature annotation.</text>
</comment>
<dbReference type="PROSITE" id="PS50024">
    <property type="entry name" value="SEA"/>
    <property type="match status" value="1"/>
</dbReference>
<evidence type="ECO:0000256" key="1">
    <source>
        <dbReference type="PROSITE-ProRule" id="PRU00076"/>
    </source>
</evidence>
<name>A0A9J7N4S9_BRAFL</name>
<dbReference type="KEGG" id="bfo:118425361"/>
<feature type="compositionally biased region" description="Low complexity" evidence="2">
    <location>
        <begin position="930"/>
        <end position="956"/>
    </location>
</feature>
<feature type="domain" description="C-type lectin" evidence="7">
    <location>
        <begin position="37"/>
        <end position="163"/>
    </location>
</feature>
<dbReference type="InterPro" id="IPR050801">
    <property type="entry name" value="Ca-Dep_Lectins_ImmuneDev"/>
</dbReference>
<evidence type="ECO:0000259" key="6">
    <source>
        <dbReference type="PROSITE" id="PS50026"/>
    </source>
</evidence>
<dbReference type="PROSITE" id="PS01186">
    <property type="entry name" value="EGF_2"/>
    <property type="match status" value="1"/>
</dbReference>
<accession>A0A9J7N4S9</accession>
<feature type="domain" description="EGF-like" evidence="6">
    <location>
        <begin position="1148"/>
        <end position="1186"/>
    </location>
</feature>
<dbReference type="CDD" id="cd00037">
    <property type="entry name" value="CLECT"/>
    <property type="match status" value="4"/>
</dbReference>
<feature type="region of interest" description="Disordered" evidence="2">
    <location>
        <begin position="358"/>
        <end position="384"/>
    </location>
</feature>
<feature type="domain" description="C-type lectin" evidence="7">
    <location>
        <begin position="207"/>
        <end position="324"/>
    </location>
</feature>
<feature type="region of interest" description="Disordered" evidence="2">
    <location>
        <begin position="773"/>
        <end position="1131"/>
    </location>
</feature>
<reference evidence="9" key="2">
    <citation type="submission" date="2025-08" db="UniProtKB">
        <authorList>
            <consortium name="RefSeq"/>
        </authorList>
    </citation>
    <scope>IDENTIFICATION</scope>
    <source>
        <strain evidence="9">S238N-H82</strain>
        <tissue evidence="9">Testes</tissue>
    </source>
</reference>
<feature type="compositionally biased region" description="Low complexity" evidence="2">
    <location>
        <begin position="1100"/>
        <end position="1131"/>
    </location>
</feature>
<dbReference type="Pfam" id="PF01390">
    <property type="entry name" value="SEA"/>
    <property type="match status" value="1"/>
</dbReference>
<feature type="compositionally biased region" description="Low complexity" evidence="2">
    <location>
        <begin position="1012"/>
        <end position="1024"/>
    </location>
</feature>
<feature type="compositionally biased region" description="Polar residues" evidence="2">
    <location>
        <begin position="984"/>
        <end position="1011"/>
    </location>
</feature>
<feature type="domain" description="C-type lectin" evidence="7">
    <location>
        <begin position="400"/>
        <end position="517"/>
    </location>
</feature>
<keyword evidence="1" id="KW-0245">EGF-like domain</keyword>
<dbReference type="Gene3D" id="2.10.25.10">
    <property type="entry name" value="Laminin"/>
    <property type="match status" value="1"/>
</dbReference>
<keyword evidence="3" id="KW-0472">Membrane</keyword>
<feature type="transmembrane region" description="Helical" evidence="3">
    <location>
        <begin position="1331"/>
        <end position="1354"/>
    </location>
</feature>
<dbReference type="SMART" id="SM00034">
    <property type="entry name" value="CLECT"/>
    <property type="match status" value="4"/>
</dbReference>
<feature type="domain" description="C-type lectin" evidence="7">
    <location>
        <begin position="593"/>
        <end position="710"/>
    </location>
</feature>
<dbReference type="Pfam" id="PF00059">
    <property type="entry name" value="Lectin_C"/>
    <property type="match status" value="4"/>
</dbReference>
<dbReference type="PANTHER" id="PTHR22801:SF63">
    <property type="entry name" value="C-TYPE LECTIN DOMAIN-CONTAINING PROTEIN"/>
    <property type="match status" value="1"/>
</dbReference>
<feature type="chain" id="PRO_5039936002" evidence="4">
    <location>
        <begin position="25"/>
        <end position="1405"/>
    </location>
</feature>
<dbReference type="GeneID" id="118425361"/>
<evidence type="ECO:0000256" key="4">
    <source>
        <dbReference type="SAM" id="SignalP"/>
    </source>
</evidence>